<evidence type="ECO:0000313" key="2">
    <source>
        <dbReference type="Proteomes" id="UP000243688"/>
    </source>
</evidence>
<accession>A0A2A6DXT1</accession>
<comment type="caution">
    <text evidence="1">The sequence shown here is derived from an EMBL/GenBank/DDBJ whole genome shotgun (WGS) entry which is preliminary data.</text>
</comment>
<name>A0A2A6DXT1_9BACL</name>
<dbReference type="AlphaFoldDB" id="A0A2A6DXT1"/>
<protein>
    <submittedName>
        <fullName evidence="1">Uncharacterized protein</fullName>
    </submittedName>
</protein>
<dbReference type="EMBL" id="MOXJ01000037">
    <property type="protein sequence ID" value="PDO09492.1"/>
    <property type="molecule type" value="Genomic_DNA"/>
</dbReference>
<proteinExistence type="predicted"/>
<gene>
    <name evidence="1" type="ORF">BLM47_12290</name>
</gene>
<reference evidence="1 2" key="1">
    <citation type="submission" date="2016-12" db="EMBL/GenBank/DDBJ databases">
        <title>Candidatus Reconcilibacillus cellulovorans genome.</title>
        <authorList>
            <person name="Kolinko S."/>
            <person name="Wu Y.-W."/>
            <person name="Tachea F."/>
            <person name="Denzel E."/>
            <person name="Hiras J."/>
            <person name="Baecker N."/>
            <person name="Chan L.J."/>
            <person name="Eichorst S.A."/>
            <person name="Frey D."/>
            <person name="Adams P.D."/>
            <person name="Pray T."/>
            <person name="Tanjore D."/>
            <person name="Petzold C.J."/>
            <person name="Gladden J.M."/>
            <person name="Simmons B.A."/>
            <person name="Singer S.W."/>
        </authorList>
    </citation>
    <scope>NUCLEOTIDE SEQUENCE [LARGE SCALE GENOMIC DNA]</scope>
    <source>
        <strain evidence="1">JTherm</strain>
    </source>
</reference>
<evidence type="ECO:0000313" key="1">
    <source>
        <dbReference type="EMBL" id="PDO09492.1"/>
    </source>
</evidence>
<sequence>MQTIEFHFFHHSEQFSQLQSRLCTIVCIKRRRIVQEKRENVNDGEILEDNGGILPEKADKFPIFSVLQFEPRRYMLKAKL</sequence>
<dbReference type="Proteomes" id="UP000243688">
    <property type="component" value="Unassembled WGS sequence"/>
</dbReference>
<organism evidence="1 2">
    <name type="scientific">Candidatus Reconcilbacillus cellulovorans</name>
    <dbReference type="NCBI Taxonomy" id="1906605"/>
    <lineage>
        <taxon>Bacteria</taxon>
        <taxon>Bacillati</taxon>
        <taxon>Bacillota</taxon>
        <taxon>Bacilli</taxon>
        <taxon>Bacillales</taxon>
        <taxon>Paenibacillaceae</taxon>
        <taxon>Candidatus Reconcilbacillus</taxon>
    </lineage>
</organism>